<keyword evidence="9 10" id="KW-0472">Membrane</keyword>
<keyword evidence="1 10" id="KW-0813">Transport</keyword>
<keyword evidence="7 10" id="KW-0249">Electron transport</keyword>
<comment type="similarity">
    <text evidence="10">Belongs to the NqrB/RnfD family.</text>
</comment>
<feature type="transmembrane region" description="Helical" evidence="10">
    <location>
        <begin position="22"/>
        <end position="41"/>
    </location>
</feature>
<dbReference type="EMBL" id="VSIX01000033">
    <property type="protein sequence ID" value="TYB31471.1"/>
    <property type="molecule type" value="Genomic_DNA"/>
</dbReference>
<keyword evidence="4 10" id="KW-0288">FMN</keyword>
<keyword evidence="12" id="KW-1185">Reference proteome</keyword>
<feature type="transmembrane region" description="Helical" evidence="10">
    <location>
        <begin position="253"/>
        <end position="272"/>
    </location>
</feature>
<gene>
    <name evidence="10" type="primary">rnfD</name>
    <name evidence="11" type="ORF">FXF47_03915</name>
</gene>
<evidence type="ECO:0000256" key="7">
    <source>
        <dbReference type="ARBA" id="ARBA00022982"/>
    </source>
</evidence>
<keyword evidence="3 10" id="KW-0285">Flavoprotein</keyword>
<evidence type="ECO:0000313" key="11">
    <source>
        <dbReference type="EMBL" id="TYB31471.1"/>
    </source>
</evidence>
<dbReference type="GO" id="GO:0005886">
    <property type="term" value="C:plasma membrane"/>
    <property type="evidence" value="ECO:0007669"/>
    <property type="project" value="UniProtKB-SubCell"/>
</dbReference>
<evidence type="ECO:0000256" key="10">
    <source>
        <dbReference type="HAMAP-Rule" id="MF_00462"/>
    </source>
</evidence>
<evidence type="ECO:0000256" key="2">
    <source>
        <dbReference type="ARBA" id="ARBA00022553"/>
    </source>
</evidence>
<dbReference type="HAMAP" id="MF_00462">
    <property type="entry name" value="RsxD_RnfD"/>
    <property type="match status" value="1"/>
</dbReference>
<feature type="transmembrane region" description="Helical" evidence="10">
    <location>
        <begin position="278"/>
        <end position="295"/>
    </location>
</feature>
<accession>A0A5D0MIX7</accession>
<evidence type="ECO:0000313" key="12">
    <source>
        <dbReference type="Proteomes" id="UP000324143"/>
    </source>
</evidence>
<organism evidence="11 12">
    <name type="scientific">Candidatus Mcinerneyibacterium aminivorans</name>
    <dbReference type="NCBI Taxonomy" id="2703815"/>
    <lineage>
        <taxon>Bacteria</taxon>
        <taxon>Candidatus Macinerneyibacteriota</taxon>
        <taxon>Candidatus Mcinerneyibacteria</taxon>
        <taxon>Candidatus Mcinerneyibacteriales</taxon>
        <taxon>Candidatus Mcinerneyibacteriaceae</taxon>
        <taxon>Candidatus Mcinerneyibacterium</taxon>
    </lineage>
</organism>
<sequence>MDKNLQVSISPHLKQNISVQKVMWLVVLALLPAFIHTIILFGIRTIWVTLTAIITAIISEALMQLLFNKKITITDGSAVVTGMLLTFNVPPTIALWKVALASAFGIIIAKQLFGGLGYNIFNPALVGRAFLVASYPVAITSGWVKPTGGFLSISQRAAESIKTAGNQTAAKLVDTVSSATPLTALKEVRKAASNPEIHDTAVNLWDKLYSFDFVENAFLGKIGGCLGETTAITILIGGLFLMILKIIDWRIPLAYIGTLGVLTWIFGGHNGLFTGNPFFHIFTGGLMLGAFFMATDMVTSPLTKSGRWIFAISLGLLTFIIRMWGGYPEGVSYSILIMNIFVPLIDRYTVPKAFGGGQE</sequence>
<dbReference type="PANTHER" id="PTHR30578">
    <property type="entry name" value="ELECTRON TRANSPORT COMPLEX PROTEIN RNFD"/>
    <property type="match status" value="1"/>
</dbReference>
<dbReference type="InterPro" id="IPR011303">
    <property type="entry name" value="RnfD_bac"/>
</dbReference>
<comment type="function">
    <text evidence="10">Part of a membrane-bound complex that couples electron transfer with translocation of ions across the membrane.</text>
</comment>
<keyword evidence="2 10" id="KW-0597">Phosphoprotein</keyword>
<evidence type="ECO:0000256" key="5">
    <source>
        <dbReference type="ARBA" id="ARBA00022692"/>
    </source>
</evidence>
<name>A0A5D0MIX7_9BACT</name>
<dbReference type="NCBIfam" id="TIGR01946">
    <property type="entry name" value="rnfD"/>
    <property type="match status" value="1"/>
</dbReference>
<dbReference type="EC" id="7.-.-.-" evidence="10"/>
<evidence type="ECO:0000256" key="8">
    <source>
        <dbReference type="ARBA" id="ARBA00022989"/>
    </source>
</evidence>
<dbReference type="GO" id="GO:0055085">
    <property type="term" value="P:transmembrane transport"/>
    <property type="evidence" value="ECO:0007669"/>
    <property type="project" value="InterPro"/>
</dbReference>
<evidence type="ECO:0000256" key="1">
    <source>
        <dbReference type="ARBA" id="ARBA00022448"/>
    </source>
</evidence>
<evidence type="ECO:0000256" key="6">
    <source>
        <dbReference type="ARBA" id="ARBA00022967"/>
    </source>
</evidence>
<reference evidence="11" key="1">
    <citation type="submission" date="2019-08" db="EMBL/GenBank/DDBJ databases">
        <title>Genomic characterization of a novel candidate phylum (ARYD3) from a high temperature, high salinity tertiary oil reservoir in north central Oklahoma, USA.</title>
        <authorList>
            <person name="Youssef N.H."/>
            <person name="Yadav A."/>
            <person name="Elshahed M.S."/>
        </authorList>
    </citation>
    <scope>NUCLEOTIDE SEQUENCE [LARGE SCALE GENOMIC DNA]</scope>
    <source>
        <strain evidence="11">ARYD3</strain>
    </source>
</reference>
<evidence type="ECO:0000256" key="9">
    <source>
        <dbReference type="ARBA" id="ARBA00023136"/>
    </source>
</evidence>
<dbReference type="PANTHER" id="PTHR30578:SF0">
    <property type="entry name" value="ION-TRANSLOCATING OXIDOREDUCTASE COMPLEX SUBUNIT D"/>
    <property type="match status" value="1"/>
</dbReference>
<keyword evidence="10" id="KW-1003">Cell membrane</keyword>
<feature type="transmembrane region" description="Helical" evidence="10">
    <location>
        <begin position="307"/>
        <end position="325"/>
    </location>
</feature>
<feature type="transmembrane region" description="Helical" evidence="10">
    <location>
        <begin position="93"/>
        <end position="113"/>
    </location>
</feature>
<comment type="subcellular location">
    <subcellularLocation>
        <location evidence="10">Cell membrane</location>
        <topology evidence="10">Multi-pass membrane protein</topology>
    </subcellularLocation>
</comment>
<dbReference type="Proteomes" id="UP000324143">
    <property type="component" value="Unassembled WGS sequence"/>
</dbReference>
<proteinExistence type="inferred from homology"/>
<feature type="transmembrane region" description="Helical" evidence="10">
    <location>
        <begin position="218"/>
        <end position="241"/>
    </location>
</feature>
<comment type="cofactor">
    <cofactor evidence="10">
        <name>FMN</name>
        <dbReference type="ChEBI" id="CHEBI:58210"/>
    </cofactor>
</comment>
<protein>
    <recommendedName>
        <fullName evidence="10">Ion-translocating oxidoreductase complex subunit D</fullName>
        <ecNumber evidence="10">7.-.-.-</ecNumber>
    </recommendedName>
    <alternativeName>
        <fullName evidence="10">Rnf electron transport complex subunit D</fullName>
    </alternativeName>
</protein>
<evidence type="ECO:0000256" key="3">
    <source>
        <dbReference type="ARBA" id="ARBA00022630"/>
    </source>
</evidence>
<dbReference type="Pfam" id="PF03116">
    <property type="entry name" value="NQR2_RnfD_RnfE"/>
    <property type="match status" value="1"/>
</dbReference>
<dbReference type="GO" id="GO:0022900">
    <property type="term" value="P:electron transport chain"/>
    <property type="evidence" value="ECO:0007669"/>
    <property type="project" value="UniProtKB-UniRule"/>
</dbReference>
<keyword evidence="5 10" id="KW-0812">Transmembrane</keyword>
<feature type="transmembrane region" description="Helical" evidence="10">
    <location>
        <begin position="46"/>
        <end position="67"/>
    </location>
</feature>
<comment type="caution">
    <text evidence="11">The sequence shown here is derived from an EMBL/GenBank/DDBJ whole genome shotgun (WGS) entry which is preliminary data.</text>
</comment>
<keyword evidence="8 10" id="KW-1133">Transmembrane helix</keyword>
<comment type="subunit">
    <text evidence="10">The complex is composed of six subunits: RnfA, RnfB, RnfC, RnfD, RnfE and RnfG.</text>
</comment>
<evidence type="ECO:0000256" key="4">
    <source>
        <dbReference type="ARBA" id="ARBA00022643"/>
    </source>
</evidence>
<dbReference type="InterPro" id="IPR004338">
    <property type="entry name" value="NqrB/RnfD"/>
</dbReference>
<feature type="modified residue" description="FMN phosphoryl threonine" evidence="10">
    <location>
        <position position="180"/>
    </location>
</feature>
<dbReference type="AlphaFoldDB" id="A0A5D0MIX7"/>
<keyword evidence="6 10" id="KW-1278">Translocase</keyword>